<evidence type="ECO:0000256" key="1">
    <source>
        <dbReference type="ARBA" id="ARBA00012528"/>
    </source>
</evidence>
<dbReference type="HOGENOM" id="CLU_823172_0_0_7"/>
<dbReference type="Proteomes" id="UP000002216">
    <property type="component" value="Chromosome"/>
</dbReference>
<keyword evidence="6" id="KW-1185">Reference proteome</keyword>
<comment type="catalytic activity">
    <reaction evidence="2">
        <text>2 GTP = 3',3'-c-di-GMP + 2 diphosphate</text>
        <dbReference type="Rhea" id="RHEA:24898"/>
        <dbReference type="ChEBI" id="CHEBI:33019"/>
        <dbReference type="ChEBI" id="CHEBI:37565"/>
        <dbReference type="ChEBI" id="CHEBI:58805"/>
        <dbReference type="EC" id="2.7.7.65"/>
    </reaction>
</comment>
<dbReference type="SMART" id="SM00267">
    <property type="entry name" value="GGDEF"/>
    <property type="match status" value="1"/>
</dbReference>
<name>C7LTP9_DESBD</name>
<dbReference type="PANTHER" id="PTHR45138:SF9">
    <property type="entry name" value="DIGUANYLATE CYCLASE DGCM-RELATED"/>
    <property type="match status" value="1"/>
</dbReference>
<keyword evidence="3" id="KW-1133">Transmembrane helix</keyword>
<dbReference type="InterPro" id="IPR043128">
    <property type="entry name" value="Rev_trsase/Diguanyl_cyclase"/>
</dbReference>
<feature type="transmembrane region" description="Helical" evidence="3">
    <location>
        <begin position="47"/>
        <end position="66"/>
    </location>
</feature>
<proteinExistence type="predicted"/>
<feature type="domain" description="GGDEF" evidence="4">
    <location>
        <begin position="204"/>
        <end position="333"/>
    </location>
</feature>
<evidence type="ECO:0000256" key="2">
    <source>
        <dbReference type="ARBA" id="ARBA00034247"/>
    </source>
</evidence>
<reference evidence="5 6" key="1">
    <citation type="journal article" date="2009" name="Stand. Genomic Sci.">
        <title>Complete genome sequence of Desulfomicrobium baculatum type strain (X).</title>
        <authorList>
            <person name="Copeland A."/>
            <person name="Spring S."/>
            <person name="Goker M."/>
            <person name="Schneider S."/>
            <person name="Lapidus A."/>
            <person name="Del Rio T.G."/>
            <person name="Tice H."/>
            <person name="Cheng J.F."/>
            <person name="Chen F."/>
            <person name="Nolan M."/>
            <person name="Bruce D."/>
            <person name="Goodwin L."/>
            <person name="Pitluck S."/>
            <person name="Ivanova N."/>
            <person name="Mavrommatis K."/>
            <person name="Ovchinnikova G."/>
            <person name="Pati A."/>
            <person name="Chen A."/>
            <person name="Palaniappan K."/>
            <person name="Land M."/>
            <person name="Hauser L."/>
            <person name="Chang Y.J."/>
            <person name="Jeffries C.C."/>
            <person name="Meincke L."/>
            <person name="Sims D."/>
            <person name="Brettin T."/>
            <person name="Detter J.C."/>
            <person name="Han C."/>
            <person name="Chain P."/>
            <person name="Bristow J."/>
            <person name="Eisen J.A."/>
            <person name="Markowitz V."/>
            <person name="Hugenholtz P."/>
            <person name="Kyrpides N.C."/>
            <person name="Klenk H.P."/>
            <person name="Lucas S."/>
        </authorList>
    </citation>
    <scope>NUCLEOTIDE SEQUENCE [LARGE SCALE GENOMIC DNA]</scope>
    <source>
        <strain evidence="6">DSM 4028 / VKM B-1378 / X</strain>
    </source>
</reference>
<dbReference type="AlphaFoldDB" id="C7LTP9"/>
<dbReference type="eggNOG" id="COG3706">
    <property type="taxonomic scope" value="Bacteria"/>
</dbReference>
<dbReference type="KEGG" id="dba:Dbac_0207"/>
<dbReference type="InterPro" id="IPR029787">
    <property type="entry name" value="Nucleotide_cyclase"/>
</dbReference>
<dbReference type="CDD" id="cd01949">
    <property type="entry name" value="GGDEF"/>
    <property type="match status" value="1"/>
</dbReference>
<dbReference type="OrthoDB" id="9759607at2"/>
<evidence type="ECO:0000313" key="5">
    <source>
        <dbReference type="EMBL" id="ACU88334.1"/>
    </source>
</evidence>
<organism evidence="5 6">
    <name type="scientific">Desulfomicrobium baculatum (strain DSM 4028 / VKM B-1378 / X)</name>
    <name type="common">Desulfovibrio baculatus</name>
    <dbReference type="NCBI Taxonomy" id="525897"/>
    <lineage>
        <taxon>Bacteria</taxon>
        <taxon>Pseudomonadati</taxon>
        <taxon>Thermodesulfobacteriota</taxon>
        <taxon>Desulfovibrionia</taxon>
        <taxon>Desulfovibrionales</taxon>
        <taxon>Desulfomicrobiaceae</taxon>
        <taxon>Desulfomicrobium</taxon>
    </lineage>
</organism>
<dbReference type="SUPFAM" id="SSF55073">
    <property type="entry name" value="Nucleotide cyclase"/>
    <property type="match status" value="1"/>
</dbReference>
<dbReference type="Pfam" id="PF00990">
    <property type="entry name" value="GGDEF"/>
    <property type="match status" value="1"/>
</dbReference>
<dbReference type="PANTHER" id="PTHR45138">
    <property type="entry name" value="REGULATORY COMPONENTS OF SENSORY TRANSDUCTION SYSTEM"/>
    <property type="match status" value="1"/>
</dbReference>
<accession>C7LTP9</accession>
<dbReference type="EC" id="2.7.7.65" evidence="1"/>
<dbReference type="STRING" id="525897.Dbac_0207"/>
<dbReference type="PROSITE" id="PS50887">
    <property type="entry name" value="GGDEF"/>
    <property type="match status" value="1"/>
</dbReference>
<dbReference type="InterPro" id="IPR000160">
    <property type="entry name" value="GGDEF_dom"/>
</dbReference>
<sequence length="346" mass="38232">MLNFFCGGQPVKERSSSRVSAPETAAQASFDPGRASWPSRIGIVRRVALLLFVLVLVPMGTTLAMLESGTVIDPVNMLVASLAVALGLLAPISRIGAHFLVLRDLRLLNEFCSQIQQGRYGARFPVGLEGDDEHEMLRLKRNMNWMAHHIETQTKKLHERLDESDLRKRFYEEMSYRDPLTGLYNRRYFDCFVPNALRDPARRQGVFLALLDCDGFKRVNDTHGHQVGDEVLATLGRVIGESVREGVDVGFRFGGDEFGVIFRTVDFSACLGACERIRVRFANSNADGCTVSIGLCAWSPALGHDMPDLVRSCDTCLYQAKGLGGNQVVTNETVSIPPRLSSPAPS</sequence>
<gene>
    <name evidence="5" type="ordered locus">Dbac_0207</name>
</gene>
<dbReference type="GO" id="GO:0052621">
    <property type="term" value="F:diguanylate cyclase activity"/>
    <property type="evidence" value="ECO:0007669"/>
    <property type="project" value="UniProtKB-EC"/>
</dbReference>
<evidence type="ECO:0000256" key="3">
    <source>
        <dbReference type="SAM" id="Phobius"/>
    </source>
</evidence>
<keyword evidence="3" id="KW-0472">Membrane</keyword>
<dbReference type="RefSeq" id="WP_012805419.1">
    <property type="nucleotide sequence ID" value="NC_013173.1"/>
</dbReference>
<protein>
    <recommendedName>
        <fullName evidence="1">diguanylate cyclase</fullName>
        <ecNumber evidence="1">2.7.7.65</ecNumber>
    </recommendedName>
</protein>
<dbReference type="EMBL" id="CP001629">
    <property type="protein sequence ID" value="ACU88334.1"/>
    <property type="molecule type" value="Genomic_DNA"/>
</dbReference>
<dbReference type="Gene3D" id="3.30.70.270">
    <property type="match status" value="1"/>
</dbReference>
<dbReference type="NCBIfam" id="TIGR00254">
    <property type="entry name" value="GGDEF"/>
    <property type="match status" value="1"/>
</dbReference>
<dbReference type="InterPro" id="IPR050469">
    <property type="entry name" value="Diguanylate_Cyclase"/>
</dbReference>
<keyword evidence="3" id="KW-0812">Transmembrane</keyword>
<evidence type="ECO:0000259" key="4">
    <source>
        <dbReference type="PROSITE" id="PS50887"/>
    </source>
</evidence>
<feature type="transmembrane region" description="Helical" evidence="3">
    <location>
        <begin position="78"/>
        <end position="101"/>
    </location>
</feature>
<evidence type="ECO:0000313" key="6">
    <source>
        <dbReference type="Proteomes" id="UP000002216"/>
    </source>
</evidence>